<evidence type="ECO:0000313" key="1">
    <source>
        <dbReference type="EMBL" id="EXG80748.1"/>
    </source>
</evidence>
<comment type="caution">
    <text evidence="1">The sequence shown here is derived from an EMBL/GenBank/DDBJ whole genome shotgun (WGS) entry which is preliminary data.</text>
</comment>
<dbReference type="PATRIC" id="fig|927661.3.peg.1805"/>
<dbReference type="AlphaFoldDB" id="A0A010YZZ1"/>
<reference evidence="1 2" key="1">
    <citation type="submission" date="2013-07" db="EMBL/GenBank/DDBJ databases">
        <authorList>
            <consortium name="DOE Joint Genome Institute"/>
            <person name="Eisen J."/>
            <person name="Huntemann M."/>
            <person name="Han J."/>
            <person name="Chen A."/>
            <person name="Kyrpides N."/>
            <person name="Mavromatis K."/>
            <person name="Markowitz V."/>
            <person name="Palaniappan K."/>
            <person name="Ivanova N."/>
            <person name="Schaumberg A."/>
            <person name="Pati A."/>
            <person name="Liolios K."/>
            <person name="Nordberg H.P."/>
            <person name="Cantor M.N."/>
            <person name="Hua S.X."/>
            <person name="Woyke T."/>
        </authorList>
    </citation>
    <scope>NUCLEOTIDE SEQUENCE [LARGE SCALE GENOMIC DNA]</scope>
    <source>
        <strain evidence="1 2">DSM 44712</strain>
    </source>
</reference>
<dbReference type="EMBL" id="JFBT01000001">
    <property type="protein sequence ID" value="EXG80748.1"/>
    <property type="molecule type" value="Genomic_DNA"/>
</dbReference>
<dbReference type="Proteomes" id="UP000021053">
    <property type="component" value="Unassembled WGS sequence"/>
</dbReference>
<accession>A0A010YZZ1</accession>
<protein>
    <submittedName>
        <fullName evidence="1">Putative membrane protein</fullName>
    </submittedName>
</protein>
<name>A0A010YZZ1_9ACTN</name>
<keyword evidence="2" id="KW-1185">Reference proteome</keyword>
<dbReference type="HOGENOM" id="CLU_128738_1_0_11"/>
<organism evidence="1 2">
    <name type="scientific">Cryptosporangium arvum DSM 44712</name>
    <dbReference type="NCBI Taxonomy" id="927661"/>
    <lineage>
        <taxon>Bacteria</taxon>
        <taxon>Bacillati</taxon>
        <taxon>Actinomycetota</taxon>
        <taxon>Actinomycetes</taxon>
        <taxon>Cryptosporangiales</taxon>
        <taxon>Cryptosporangiaceae</taxon>
        <taxon>Cryptosporangium</taxon>
    </lineage>
</organism>
<sequence length="131" mass="13905">MNEHEPMASRWKKASPVLLAGGLATIGVLHFVAPKPFTRIVPRALPNPEALVAISGAAELACAALVAIPRTRRFGALASAALFVGVYPANVQMAVDASRTSNATYKAIAYGRLPMQFPLIAWALSVARPRE</sequence>
<gene>
    <name evidence="1" type="ORF">CryarDRAFT_1837</name>
</gene>
<dbReference type="PANTHER" id="PTHR36974">
    <property type="entry name" value="MEMBRANE PROTEIN-RELATED"/>
    <property type="match status" value="1"/>
</dbReference>
<proteinExistence type="predicted"/>
<dbReference type="PANTHER" id="PTHR36974:SF1">
    <property type="entry name" value="DOXX FAMILY MEMBRANE PROTEIN"/>
    <property type="match status" value="1"/>
</dbReference>
<evidence type="ECO:0000313" key="2">
    <source>
        <dbReference type="Proteomes" id="UP000021053"/>
    </source>
</evidence>